<comment type="caution">
    <text evidence="1">The sequence shown here is derived from an EMBL/GenBank/DDBJ whole genome shotgun (WGS) entry which is preliminary data.</text>
</comment>
<evidence type="ECO:0000313" key="1">
    <source>
        <dbReference type="EMBL" id="KAK1893987.1"/>
    </source>
</evidence>
<keyword evidence="2" id="KW-1185">Reference proteome</keyword>
<dbReference type="Proteomes" id="UP001228049">
    <property type="component" value="Unassembled WGS sequence"/>
</dbReference>
<protein>
    <submittedName>
        <fullName evidence="1">Deoxyguanosinetriphosphate triphosphohydrolase-like protein</fullName>
    </submittedName>
</protein>
<name>A0AAD9C3Q4_DISEL</name>
<gene>
    <name evidence="1" type="ORF">KUDE01_019448</name>
</gene>
<sequence>MKNIKLQVSHCSSAAASPVSNTVIYSQSSPVSGVKHHLWCPVESLFGCDEPFPWKLLPGQRAELSLRSEGPGCRAGVTVPSVTRIIL</sequence>
<proteinExistence type="predicted"/>
<accession>A0AAD9C3Q4</accession>
<dbReference type="AlphaFoldDB" id="A0AAD9C3Q4"/>
<organism evidence="1 2">
    <name type="scientific">Dissostichus eleginoides</name>
    <name type="common">Patagonian toothfish</name>
    <name type="synonym">Dissostichus amissus</name>
    <dbReference type="NCBI Taxonomy" id="100907"/>
    <lineage>
        <taxon>Eukaryota</taxon>
        <taxon>Metazoa</taxon>
        <taxon>Chordata</taxon>
        <taxon>Craniata</taxon>
        <taxon>Vertebrata</taxon>
        <taxon>Euteleostomi</taxon>
        <taxon>Actinopterygii</taxon>
        <taxon>Neopterygii</taxon>
        <taxon>Teleostei</taxon>
        <taxon>Neoteleostei</taxon>
        <taxon>Acanthomorphata</taxon>
        <taxon>Eupercaria</taxon>
        <taxon>Perciformes</taxon>
        <taxon>Notothenioidei</taxon>
        <taxon>Nototheniidae</taxon>
        <taxon>Dissostichus</taxon>
    </lineage>
</organism>
<dbReference type="EMBL" id="JASDAP010000011">
    <property type="protein sequence ID" value="KAK1893987.1"/>
    <property type="molecule type" value="Genomic_DNA"/>
</dbReference>
<evidence type="ECO:0000313" key="2">
    <source>
        <dbReference type="Proteomes" id="UP001228049"/>
    </source>
</evidence>
<reference evidence="1" key="1">
    <citation type="submission" date="2023-04" db="EMBL/GenBank/DDBJ databases">
        <title>Chromosome-level genome of Chaenocephalus aceratus.</title>
        <authorList>
            <person name="Park H."/>
        </authorList>
    </citation>
    <scope>NUCLEOTIDE SEQUENCE</scope>
    <source>
        <strain evidence="1">DE</strain>
        <tissue evidence="1">Muscle</tissue>
    </source>
</reference>